<reference evidence="5" key="1">
    <citation type="submission" date="2023-04" db="EMBL/GenBank/DDBJ databases">
        <title>Genomic characterization of faba bean (Vicia faba) microsymbionts in Mexican soils.</title>
        <authorList>
            <person name="Rivera Orduna F.N."/>
            <person name="Guevara-Luna J."/>
            <person name="Yan J."/>
            <person name="Arroyo-Herrera I."/>
            <person name="Li Y."/>
            <person name="Vasquez-Murrieta M.S."/>
            <person name="Wang E.T."/>
        </authorList>
    </citation>
    <scope>NUCLEOTIDE SEQUENCE</scope>
    <source>
        <strain evidence="5">CH26</strain>
    </source>
</reference>
<dbReference type="EMBL" id="JAVLSF010000036">
    <property type="protein sequence ID" value="MDR9777217.1"/>
    <property type="molecule type" value="Genomic_DNA"/>
</dbReference>
<evidence type="ECO:0000259" key="4">
    <source>
        <dbReference type="PROSITE" id="PS50043"/>
    </source>
</evidence>
<evidence type="ECO:0000313" key="5">
    <source>
        <dbReference type="EMBL" id="MDR9777217.1"/>
    </source>
</evidence>
<dbReference type="SUPFAM" id="SSF46894">
    <property type="entry name" value="C-terminal effector domain of the bipartite response regulators"/>
    <property type="match status" value="1"/>
</dbReference>
<dbReference type="InterPro" id="IPR036388">
    <property type="entry name" value="WH-like_DNA-bd_sf"/>
</dbReference>
<dbReference type="RefSeq" id="WP_310865778.1">
    <property type="nucleotide sequence ID" value="NZ_JAVLSF010000036.1"/>
</dbReference>
<dbReference type="GO" id="GO:0006355">
    <property type="term" value="P:regulation of DNA-templated transcription"/>
    <property type="evidence" value="ECO:0007669"/>
    <property type="project" value="InterPro"/>
</dbReference>
<evidence type="ECO:0000256" key="3">
    <source>
        <dbReference type="ARBA" id="ARBA00023163"/>
    </source>
</evidence>
<keyword evidence="2" id="KW-0238">DNA-binding</keyword>
<protein>
    <submittedName>
        <fullName evidence="5">Helix-turn-helix domain-containing protein</fullName>
    </submittedName>
</protein>
<keyword evidence="1" id="KW-0805">Transcription regulation</keyword>
<dbReference type="PROSITE" id="PS50043">
    <property type="entry name" value="HTH_LUXR_2"/>
    <property type="match status" value="1"/>
</dbReference>
<dbReference type="CDD" id="cd06170">
    <property type="entry name" value="LuxR_C_like"/>
    <property type="match status" value="1"/>
</dbReference>
<dbReference type="PRINTS" id="PR00038">
    <property type="entry name" value="HTHLUXR"/>
</dbReference>
<proteinExistence type="predicted"/>
<comment type="caution">
    <text evidence="5">The sequence shown here is derived from an EMBL/GenBank/DDBJ whole genome shotgun (WGS) entry which is preliminary data.</text>
</comment>
<evidence type="ECO:0000256" key="2">
    <source>
        <dbReference type="ARBA" id="ARBA00023125"/>
    </source>
</evidence>
<dbReference type="InterPro" id="IPR016032">
    <property type="entry name" value="Sig_transdc_resp-reg_C-effctor"/>
</dbReference>
<feature type="domain" description="HTH luxR-type" evidence="4">
    <location>
        <begin position="2"/>
        <end position="67"/>
    </location>
</feature>
<evidence type="ECO:0000313" key="6">
    <source>
        <dbReference type="Proteomes" id="UP001268610"/>
    </source>
</evidence>
<dbReference type="Proteomes" id="UP001268610">
    <property type="component" value="Unassembled WGS sequence"/>
</dbReference>
<name>A0AAJ2GWG5_9HYPH</name>
<dbReference type="SMART" id="SM00421">
    <property type="entry name" value="HTH_LUXR"/>
    <property type="match status" value="1"/>
</dbReference>
<organism evidence="5 6">
    <name type="scientific">Rhizobium hidalgonense</name>
    <dbReference type="NCBI Taxonomy" id="1538159"/>
    <lineage>
        <taxon>Bacteria</taxon>
        <taxon>Pseudomonadati</taxon>
        <taxon>Pseudomonadota</taxon>
        <taxon>Alphaproteobacteria</taxon>
        <taxon>Hyphomicrobiales</taxon>
        <taxon>Rhizobiaceae</taxon>
        <taxon>Rhizobium/Agrobacterium group</taxon>
        <taxon>Rhizobium</taxon>
    </lineage>
</organism>
<sequence>MNVAPDLRVTPREKEVLVHLSNGKTTDLIGEILGIRANTVNTYKREMMDRFGAANVTSLVAAALRRGIIQ</sequence>
<dbReference type="PANTHER" id="PTHR44688">
    <property type="entry name" value="DNA-BINDING TRANSCRIPTIONAL ACTIVATOR DEVR_DOSR"/>
    <property type="match status" value="1"/>
</dbReference>
<dbReference type="AlphaFoldDB" id="A0AAJ2GWG5"/>
<dbReference type="Gene3D" id="1.10.10.10">
    <property type="entry name" value="Winged helix-like DNA-binding domain superfamily/Winged helix DNA-binding domain"/>
    <property type="match status" value="1"/>
</dbReference>
<keyword evidence="3" id="KW-0804">Transcription</keyword>
<dbReference type="GO" id="GO:0003677">
    <property type="term" value="F:DNA binding"/>
    <property type="evidence" value="ECO:0007669"/>
    <property type="project" value="UniProtKB-KW"/>
</dbReference>
<evidence type="ECO:0000256" key="1">
    <source>
        <dbReference type="ARBA" id="ARBA00023015"/>
    </source>
</evidence>
<accession>A0AAJ2GWG5</accession>
<gene>
    <name evidence="5" type="ORF">RJJ65_32180</name>
</gene>
<dbReference type="InterPro" id="IPR000792">
    <property type="entry name" value="Tscrpt_reg_LuxR_C"/>
</dbReference>
<dbReference type="PANTHER" id="PTHR44688:SF16">
    <property type="entry name" value="DNA-BINDING TRANSCRIPTIONAL ACTIVATOR DEVR_DOSR"/>
    <property type="match status" value="1"/>
</dbReference>
<dbReference type="Pfam" id="PF00196">
    <property type="entry name" value="GerE"/>
    <property type="match status" value="1"/>
</dbReference>